<protein>
    <recommendedName>
        <fullName evidence="5">Mycothiol-dependent maleylpyruvate isomerase metal-binding domain-containing protein</fullName>
    </recommendedName>
</protein>
<reference evidence="1 4" key="2">
    <citation type="journal article" date="2019" name="Emerg. Microbes Infect.">
        <title>Comprehensive subspecies identification of 175 nontuberculous mycobacteria species based on 7547 genomic profiles.</title>
        <authorList>
            <person name="Matsumoto Y."/>
            <person name="Kinjo T."/>
            <person name="Motooka D."/>
            <person name="Nabeya D."/>
            <person name="Jung N."/>
            <person name="Uechi K."/>
            <person name="Horii T."/>
            <person name="Iida T."/>
            <person name="Fujita J."/>
            <person name="Nakamura S."/>
        </authorList>
    </citation>
    <scope>NUCLEOTIDE SEQUENCE [LARGE SCALE GENOMIC DNA]</scope>
    <source>
        <strain evidence="1 4">JCM 6377</strain>
    </source>
</reference>
<comment type="caution">
    <text evidence="2">The sequence shown here is derived from an EMBL/GenBank/DDBJ whole genome shotgun (WGS) entry which is preliminary data.</text>
</comment>
<evidence type="ECO:0000313" key="1">
    <source>
        <dbReference type="EMBL" id="GFG51424.1"/>
    </source>
</evidence>
<reference evidence="1" key="3">
    <citation type="submission" date="2020-02" db="EMBL/GenBank/DDBJ databases">
        <authorList>
            <person name="Matsumoto Y."/>
            <person name="Motooka D."/>
            <person name="Nakamura S."/>
        </authorList>
    </citation>
    <scope>NUCLEOTIDE SEQUENCE</scope>
    <source>
        <strain evidence="1">JCM 6377</strain>
    </source>
</reference>
<dbReference type="AlphaFoldDB" id="A0A2A7MPJ7"/>
<evidence type="ECO:0000313" key="2">
    <source>
        <dbReference type="EMBL" id="PEG33616.1"/>
    </source>
</evidence>
<evidence type="ECO:0008006" key="5">
    <source>
        <dbReference type="Google" id="ProtNLM"/>
    </source>
</evidence>
<dbReference type="InterPro" id="IPR034660">
    <property type="entry name" value="DinB/YfiT-like"/>
</dbReference>
<keyword evidence="3" id="KW-1185">Reference proteome</keyword>
<organism evidence="2 3">
    <name type="scientific">Mycolicibacterium agri</name>
    <name type="common">Mycobacterium agri</name>
    <dbReference type="NCBI Taxonomy" id="36811"/>
    <lineage>
        <taxon>Bacteria</taxon>
        <taxon>Bacillati</taxon>
        <taxon>Actinomycetota</taxon>
        <taxon>Actinomycetes</taxon>
        <taxon>Mycobacteriales</taxon>
        <taxon>Mycobacteriaceae</taxon>
        <taxon>Mycolicibacterium</taxon>
    </lineage>
</organism>
<dbReference type="SUPFAM" id="SSF109854">
    <property type="entry name" value="DinB/YfiT-like putative metalloenzymes"/>
    <property type="match status" value="1"/>
</dbReference>
<dbReference type="EMBL" id="BLKS01000001">
    <property type="protein sequence ID" value="GFG51424.1"/>
    <property type="molecule type" value="Genomic_DNA"/>
</dbReference>
<evidence type="ECO:0000313" key="4">
    <source>
        <dbReference type="Proteomes" id="UP000465302"/>
    </source>
</evidence>
<dbReference type="RefSeq" id="WP_097944303.1">
    <property type="nucleotide sequence ID" value="NZ_BLKS01000001.1"/>
</dbReference>
<dbReference type="OrthoDB" id="5178565at2"/>
<gene>
    <name evidence="2" type="ORF">CQY20_29765</name>
    <name evidence="1" type="ORF">MAGR_28650</name>
</gene>
<dbReference type="EMBL" id="PDCP01000101">
    <property type="protein sequence ID" value="PEG33616.1"/>
    <property type="molecule type" value="Genomic_DNA"/>
</dbReference>
<reference evidence="2 3" key="1">
    <citation type="submission" date="2017-10" db="EMBL/GenBank/DDBJ databases">
        <title>The new phylogeny of genus Mycobacterium.</title>
        <authorList>
            <person name="Tortoli E."/>
            <person name="Trovato A."/>
            <person name="Cirillo D.M."/>
        </authorList>
    </citation>
    <scope>NUCLEOTIDE SEQUENCE [LARGE SCALE GENOMIC DNA]</scope>
    <source>
        <strain evidence="2 3">CCUG37673</strain>
    </source>
</reference>
<dbReference type="Proteomes" id="UP000465302">
    <property type="component" value="Unassembled WGS sequence"/>
</dbReference>
<dbReference type="Proteomes" id="UP000220914">
    <property type="component" value="Unassembled WGS sequence"/>
</dbReference>
<name>A0A2A7MPJ7_MYCAG</name>
<accession>A0A2A7MPJ7</accession>
<evidence type="ECO:0000313" key="3">
    <source>
        <dbReference type="Proteomes" id="UP000220914"/>
    </source>
</evidence>
<sequence length="139" mass="15324">MDDATVWAYVDQQREDLADFLDTLSPQQWMRASVGNRRHPPGTTAADRLMDILVHGQDIAIPLGIERTMPIPAAVVAANRLWTMGSALNARKRFPKTRFVATDADFSVGEGAEIRGRIQDIVMTLSGRPAGLPLQQRGE</sequence>
<proteinExistence type="predicted"/>